<gene>
    <name evidence="1" type="ORF">NF867_10690</name>
</gene>
<dbReference type="EMBL" id="JAMWYS010000035">
    <property type="protein sequence ID" value="MCO4293333.1"/>
    <property type="molecule type" value="Genomic_DNA"/>
</dbReference>
<name>A0A9X2JCQ8_9SPHI</name>
<evidence type="ECO:0000313" key="1">
    <source>
        <dbReference type="EMBL" id="MCO4293333.1"/>
    </source>
</evidence>
<keyword evidence="2" id="KW-1185">Reference proteome</keyword>
<comment type="caution">
    <text evidence="1">The sequence shown here is derived from an EMBL/GenBank/DDBJ whole genome shotgun (WGS) entry which is preliminary data.</text>
</comment>
<proteinExistence type="predicted"/>
<protein>
    <submittedName>
        <fullName evidence="1">Uncharacterized protein</fullName>
    </submittedName>
</protein>
<evidence type="ECO:0000313" key="2">
    <source>
        <dbReference type="Proteomes" id="UP001155182"/>
    </source>
</evidence>
<dbReference type="AlphaFoldDB" id="A0A9X2JCQ8"/>
<dbReference type="Proteomes" id="UP001155182">
    <property type="component" value="Unassembled WGS sequence"/>
</dbReference>
<reference evidence="1" key="1">
    <citation type="submission" date="2022-06" db="EMBL/GenBank/DDBJ databases">
        <title>Solitalea sp. MAHUQ-68 isolated from rhizospheric soil.</title>
        <authorList>
            <person name="Huq M.A."/>
        </authorList>
    </citation>
    <scope>NUCLEOTIDE SEQUENCE</scope>
    <source>
        <strain evidence="1">MAHUQ-68</strain>
    </source>
</reference>
<dbReference type="Gene3D" id="2.40.360.20">
    <property type="match status" value="1"/>
</dbReference>
<dbReference type="RefSeq" id="WP_252587878.1">
    <property type="nucleotide sequence ID" value="NZ_JAMWYS010000035.1"/>
</dbReference>
<organism evidence="1 2">
    <name type="scientific">Solitalea agri</name>
    <dbReference type="NCBI Taxonomy" id="2953739"/>
    <lineage>
        <taxon>Bacteria</taxon>
        <taxon>Pseudomonadati</taxon>
        <taxon>Bacteroidota</taxon>
        <taxon>Sphingobacteriia</taxon>
        <taxon>Sphingobacteriales</taxon>
        <taxon>Sphingobacteriaceae</taxon>
        <taxon>Solitalea</taxon>
    </lineage>
</organism>
<accession>A0A9X2JCQ8</accession>
<sequence>MIVSFLALSIISGCSKDEMTVPANEAELAANDSLTKAVECVLRGVPGFPGASNFVTNITNPYLPLTRGKVFTYRSVTADGVEIDIVKVTYKTKNIIGVPTTIVHDQSFIDGELAEDTFDYFAQDKQGNVWYFGEDTKQLENGKVIGTVGSWRSGVNGGTPGIVMLAKPKVGLSYRQEFSPDVAADQAKVLSLTATVKVPFGHFTNCLKTLDTTPLEPTVKEYKFYAKGVGSVLEVQDEERLELISVKTY</sequence>